<accession>A0A251RUI3</accession>
<evidence type="ECO:0000256" key="1">
    <source>
        <dbReference type="SAM" id="Phobius"/>
    </source>
</evidence>
<evidence type="ECO:0000313" key="4">
    <source>
        <dbReference type="Proteomes" id="UP000215914"/>
    </source>
</evidence>
<dbReference type="EMBL" id="CM007906">
    <property type="protein sequence ID" value="OTF88123.1"/>
    <property type="molecule type" value="Genomic_DNA"/>
</dbReference>
<dbReference type="PANTHER" id="PTHR33132:SF92">
    <property type="entry name" value="SERINE-RICH PROTEIN"/>
    <property type="match status" value="1"/>
</dbReference>
<dbReference type="Gramene" id="mRNA:HanXRQr2_Chr17g0829551">
    <property type="protein sequence ID" value="mRNA:HanXRQr2_Chr17g0829551"/>
    <property type="gene ID" value="HanXRQr2_Chr17g0829551"/>
</dbReference>
<reference evidence="2" key="3">
    <citation type="submission" date="2020-06" db="EMBL/GenBank/DDBJ databases">
        <title>Helianthus annuus Genome sequencing and assembly Release 2.</title>
        <authorList>
            <person name="Gouzy J."/>
            <person name="Langlade N."/>
            <person name="Munos S."/>
        </authorList>
    </citation>
    <scope>NUCLEOTIDE SEQUENCE</scope>
    <source>
        <tissue evidence="2">Leaves</tissue>
    </source>
</reference>
<keyword evidence="1" id="KW-0472">Membrane</keyword>
<dbReference type="EMBL" id="MNCJ02000332">
    <property type="protein sequence ID" value="KAF5757682.1"/>
    <property type="molecule type" value="Genomic_DNA"/>
</dbReference>
<organism evidence="3 4">
    <name type="scientific">Helianthus annuus</name>
    <name type="common">Common sunflower</name>
    <dbReference type="NCBI Taxonomy" id="4232"/>
    <lineage>
        <taxon>Eukaryota</taxon>
        <taxon>Viridiplantae</taxon>
        <taxon>Streptophyta</taxon>
        <taxon>Embryophyta</taxon>
        <taxon>Tracheophyta</taxon>
        <taxon>Spermatophyta</taxon>
        <taxon>Magnoliopsida</taxon>
        <taxon>eudicotyledons</taxon>
        <taxon>Gunneridae</taxon>
        <taxon>Pentapetalae</taxon>
        <taxon>asterids</taxon>
        <taxon>campanulids</taxon>
        <taxon>Asterales</taxon>
        <taxon>Asteraceae</taxon>
        <taxon>Asteroideae</taxon>
        <taxon>Heliantheae alliance</taxon>
        <taxon>Heliantheae</taxon>
        <taxon>Helianthus</taxon>
    </lineage>
</organism>
<dbReference type="InParanoid" id="A0A251RUI3"/>
<keyword evidence="4" id="KW-1185">Reference proteome</keyword>
<protein>
    <submittedName>
        <fullName evidence="3">Uncharacterized protein</fullName>
    </submittedName>
</protein>
<dbReference type="Proteomes" id="UP000215914">
    <property type="component" value="Chromosome 17"/>
</dbReference>
<sequence length="131" mass="14790">MDYMTHYIWITFYLITITFTIIIIIIIIIYISPLSLNLLYAHNCHTSPLHKGSNSIRKLGRMAENKELKVDMGQVRVTSPPSGGVARQGSMTKNNCLCSPTTHEGSFRCRLHRTHSGIQRTKSVNSESKTP</sequence>
<gene>
    <name evidence="3" type="ORF">HannXRQ_Chr17g0569581</name>
    <name evidence="2" type="ORF">HanXRQr2_Chr17g0829551</name>
</gene>
<dbReference type="OrthoDB" id="1924025at2759"/>
<proteinExistence type="predicted"/>
<reference evidence="3" key="2">
    <citation type="submission" date="2017-02" db="EMBL/GenBank/DDBJ databases">
        <title>Sunflower complete genome.</title>
        <authorList>
            <person name="Langlade N."/>
            <person name="Munos S."/>
        </authorList>
    </citation>
    <scope>NUCLEOTIDE SEQUENCE [LARGE SCALE GENOMIC DNA]</scope>
    <source>
        <tissue evidence="3">Leaves</tissue>
    </source>
</reference>
<evidence type="ECO:0000313" key="3">
    <source>
        <dbReference type="EMBL" id="OTF88123.1"/>
    </source>
</evidence>
<dbReference type="PANTHER" id="PTHR33132">
    <property type="entry name" value="OSJNBB0118P14.9 PROTEIN"/>
    <property type="match status" value="1"/>
</dbReference>
<feature type="transmembrane region" description="Helical" evidence="1">
    <location>
        <begin position="6"/>
        <end position="31"/>
    </location>
</feature>
<keyword evidence="1" id="KW-0812">Transmembrane</keyword>
<keyword evidence="1" id="KW-1133">Transmembrane helix</keyword>
<name>A0A251RUI3_HELAN</name>
<dbReference type="AlphaFoldDB" id="A0A251RUI3"/>
<reference evidence="2 4" key="1">
    <citation type="journal article" date="2017" name="Nature">
        <title>The sunflower genome provides insights into oil metabolism, flowering and Asterid evolution.</title>
        <authorList>
            <person name="Badouin H."/>
            <person name="Gouzy J."/>
            <person name="Grassa C.J."/>
            <person name="Murat F."/>
            <person name="Staton S.E."/>
            <person name="Cottret L."/>
            <person name="Lelandais-Briere C."/>
            <person name="Owens G.L."/>
            <person name="Carrere S."/>
            <person name="Mayjonade B."/>
            <person name="Legrand L."/>
            <person name="Gill N."/>
            <person name="Kane N.C."/>
            <person name="Bowers J.E."/>
            <person name="Hubner S."/>
            <person name="Bellec A."/>
            <person name="Berard A."/>
            <person name="Berges H."/>
            <person name="Blanchet N."/>
            <person name="Boniface M.C."/>
            <person name="Brunel D."/>
            <person name="Catrice O."/>
            <person name="Chaidir N."/>
            <person name="Claudel C."/>
            <person name="Donnadieu C."/>
            <person name="Faraut T."/>
            <person name="Fievet G."/>
            <person name="Helmstetter N."/>
            <person name="King M."/>
            <person name="Knapp S.J."/>
            <person name="Lai Z."/>
            <person name="Le Paslier M.C."/>
            <person name="Lippi Y."/>
            <person name="Lorenzon L."/>
            <person name="Mandel J.R."/>
            <person name="Marage G."/>
            <person name="Marchand G."/>
            <person name="Marquand E."/>
            <person name="Bret-Mestries E."/>
            <person name="Morien E."/>
            <person name="Nambeesan S."/>
            <person name="Nguyen T."/>
            <person name="Pegot-Espagnet P."/>
            <person name="Pouilly N."/>
            <person name="Raftis F."/>
            <person name="Sallet E."/>
            <person name="Schiex T."/>
            <person name="Thomas J."/>
            <person name="Vandecasteele C."/>
            <person name="Vares D."/>
            <person name="Vear F."/>
            <person name="Vautrin S."/>
            <person name="Crespi M."/>
            <person name="Mangin B."/>
            <person name="Burke J.M."/>
            <person name="Salse J."/>
            <person name="Munos S."/>
            <person name="Vincourt P."/>
            <person name="Rieseberg L.H."/>
            <person name="Langlade N.B."/>
        </authorList>
    </citation>
    <scope>NUCLEOTIDE SEQUENCE [LARGE SCALE GENOMIC DNA]</scope>
    <source>
        <strain evidence="4">cv. SF193</strain>
        <tissue evidence="2">Leaves</tissue>
    </source>
</reference>
<evidence type="ECO:0000313" key="2">
    <source>
        <dbReference type="EMBL" id="KAF5757682.1"/>
    </source>
</evidence>